<proteinExistence type="predicted"/>
<dbReference type="AlphaFoldDB" id="A0A1D1ZMF5"/>
<reference evidence="2" key="1">
    <citation type="submission" date="2015-08" db="EMBL/GenBank/DDBJ databases">
        <authorList>
            <person name="Babu N.S."/>
            <person name="Beckwith C.J."/>
            <person name="Beseler K.G."/>
            <person name="Brison A."/>
            <person name="Carone J.V."/>
            <person name="Caskin T.P."/>
            <person name="Diamond M."/>
            <person name="Durham M.E."/>
            <person name="Foxe J.M."/>
            <person name="Go M."/>
            <person name="Henderson B.A."/>
            <person name="Jones I.B."/>
            <person name="McGettigan J.A."/>
            <person name="Micheletti S.J."/>
            <person name="Nasrallah M.E."/>
            <person name="Ortiz D."/>
            <person name="Piller C.R."/>
            <person name="Privatt S.R."/>
            <person name="Schneider S.L."/>
            <person name="Sharp S."/>
            <person name="Smith T.C."/>
            <person name="Stanton J.D."/>
            <person name="Ullery H.E."/>
            <person name="Wilson R.J."/>
            <person name="Serrano M.G."/>
            <person name="Buck G."/>
            <person name="Lee V."/>
            <person name="Wang Y."/>
            <person name="Carvalho R."/>
            <person name="Voegtly L."/>
            <person name="Shi R."/>
            <person name="Duckworth R."/>
            <person name="Johnson A."/>
            <person name="Loviza R."/>
            <person name="Walstead R."/>
            <person name="Shah Z."/>
            <person name="Kiflezghi M."/>
            <person name="Wade K."/>
            <person name="Ball S.L."/>
            <person name="Bradley K.W."/>
            <person name="Asai D.J."/>
            <person name="Bowman C.A."/>
            <person name="Russell D.A."/>
            <person name="Pope W.H."/>
            <person name="Jacobs-Sera D."/>
            <person name="Hendrix R.W."/>
            <person name="Hatfull G.F."/>
        </authorList>
    </citation>
    <scope>NUCLEOTIDE SEQUENCE</scope>
</reference>
<feature type="region of interest" description="Disordered" evidence="1">
    <location>
        <begin position="235"/>
        <end position="267"/>
    </location>
</feature>
<feature type="compositionally biased region" description="Gly residues" evidence="1">
    <location>
        <begin position="459"/>
        <end position="472"/>
    </location>
</feature>
<feature type="region of interest" description="Disordered" evidence="1">
    <location>
        <begin position="737"/>
        <end position="760"/>
    </location>
</feature>
<dbReference type="EMBL" id="GDKF01010466">
    <property type="protein sequence ID" value="JAT68156.1"/>
    <property type="molecule type" value="Transcribed_RNA"/>
</dbReference>
<feature type="region of interest" description="Disordered" evidence="1">
    <location>
        <begin position="203"/>
        <end position="223"/>
    </location>
</feature>
<evidence type="ECO:0000313" key="2">
    <source>
        <dbReference type="EMBL" id="JAT68156.1"/>
    </source>
</evidence>
<accession>A0A1D1ZMF5</accession>
<feature type="region of interest" description="Disordered" evidence="1">
    <location>
        <begin position="46"/>
        <end position="107"/>
    </location>
</feature>
<evidence type="ECO:0000256" key="1">
    <source>
        <dbReference type="SAM" id="MobiDB-lite"/>
    </source>
</evidence>
<feature type="compositionally biased region" description="Low complexity" evidence="1">
    <location>
        <begin position="257"/>
        <end position="266"/>
    </location>
</feature>
<organism evidence="2">
    <name type="scientific">Auxenochlorella protothecoides</name>
    <name type="common">Green microalga</name>
    <name type="synonym">Chlorella protothecoides</name>
    <dbReference type="NCBI Taxonomy" id="3075"/>
    <lineage>
        <taxon>Eukaryota</taxon>
        <taxon>Viridiplantae</taxon>
        <taxon>Chlorophyta</taxon>
        <taxon>core chlorophytes</taxon>
        <taxon>Trebouxiophyceae</taxon>
        <taxon>Chlorellales</taxon>
        <taxon>Chlorellaceae</taxon>
        <taxon>Auxenochlorella</taxon>
    </lineage>
</organism>
<gene>
    <name evidence="2" type="ORF">g.67302</name>
</gene>
<protein>
    <submittedName>
        <fullName evidence="2">Uncharacterized protein</fullName>
    </submittedName>
</protein>
<name>A0A1D1ZMF5_AUXPR</name>
<sequence length="760" mass="76274">MPEPDVAHRVPLRRLQLGSIGVPGRLGACPRHFQADSLAWEVDEEPAGTPWTLPAPTPGLGASSGHASSTPAASASDVHGPGQLDQGSLPEPFQGAGVLHGSGDAPPAPGPVPTVFVGTLYLPSTPGIATPFSRFSGRTPSGGAPPALMHEVVRTDARWARFLAATTPFVAYNLLLGSRVGKDTVVLTCRDAAERLSAGLVKLVRPGEEDPSPAAPVPPPTDDERARARFRELMERDSGPSAAAQPPLPPGGGTRGCCSPPASAAALPDGSVLEEVPMHVAEDAPSPQSAVMAIPVRWALLAMAELGRRGPDDGEGGGGGPVARRHAGAACGGAGGLAVLADCGAETTQGDDAGAGRGARDRGRAPPRPRHRLAASVGALRVHTVPGLTLVQTTAAGEAVQFVPAFLSARQAARMAAGHRHLALRHAVAARALGRRAWWRRVEATAVALAMGPEDLSRGGRGGGGGGGAGRGLGEEEDGIDEPPELREFAREVAADMDLSSLLPPPSPLGLVRRGLGLLACGTVSLVGSLGLALAQAADGALAAVPPGARALGLAPTCGVASQDLGALVTACAAFNAARERGAAPSARDARRATLAAAAIALGGLACPVPQAPPRPGPGRRAGWLFLRPQVSRGLLPGGGRGATARVAAALARLEGNGLARYVAQDGSPAALAEGVAARAGGMVLPVTSIGSAEDVDASLNEAVAGKGIILYGSWDLPVSSVHVGVDDVLRFLPPPPVNDGVEEVGAGGPGADPPSDAMP</sequence>
<feature type="region of interest" description="Disordered" evidence="1">
    <location>
        <begin position="455"/>
        <end position="481"/>
    </location>
</feature>
<feature type="region of interest" description="Disordered" evidence="1">
    <location>
        <begin position="348"/>
        <end position="370"/>
    </location>
</feature>